<dbReference type="Proteomes" id="UP000316621">
    <property type="component" value="Chromosome 5"/>
</dbReference>
<accession>A0A4Y7JJK0</accession>
<evidence type="ECO:0000313" key="2">
    <source>
        <dbReference type="EMBL" id="RZC59929.1"/>
    </source>
</evidence>
<dbReference type="EMBL" id="CM010719">
    <property type="protein sequence ID" value="RZC59929.1"/>
    <property type="molecule type" value="Genomic_DNA"/>
</dbReference>
<dbReference type="AlphaFoldDB" id="A0A4Y7JJK0"/>
<keyword evidence="1" id="KW-1133">Transmembrane helix</keyword>
<evidence type="ECO:0000313" key="3">
    <source>
        <dbReference type="Proteomes" id="UP000316621"/>
    </source>
</evidence>
<keyword evidence="1" id="KW-0812">Transmembrane</keyword>
<organism evidence="2 3">
    <name type="scientific">Papaver somniferum</name>
    <name type="common">Opium poppy</name>
    <dbReference type="NCBI Taxonomy" id="3469"/>
    <lineage>
        <taxon>Eukaryota</taxon>
        <taxon>Viridiplantae</taxon>
        <taxon>Streptophyta</taxon>
        <taxon>Embryophyta</taxon>
        <taxon>Tracheophyta</taxon>
        <taxon>Spermatophyta</taxon>
        <taxon>Magnoliopsida</taxon>
        <taxon>Ranunculales</taxon>
        <taxon>Papaveraceae</taxon>
        <taxon>Papaveroideae</taxon>
        <taxon>Papaver</taxon>
    </lineage>
</organism>
<name>A0A4Y7JJK0_PAPSO</name>
<dbReference type="Gramene" id="RZC59929">
    <property type="protein sequence ID" value="RZC59929"/>
    <property type="gene ID" value="C5167_021687"/>
</dbReference>
<keyword evidence="3" id="KW-1185">Reference proteome</keyword>
<feature type="transmembrane region" description="Helical" evidence="1">
    <location>
        <begin position="36"/>
        <end position="62"/>
    </location>
</feature>
<protein>
    <submittedName>
        <fullName evidence="2">Uncharacterized protein</fullName>
    </submittedName>
</protein>
<reference evidence="2 3" key="1">
    <citation type="journal article" date="2018" name="Science">
        <title>The opium poppy genome and morphinan production.</title>
        <authorList>
            <person name="Guo L."/>
            <person name="Winzer T."/>
            <person name="Yang X."/>
            <person name="Li Y."/>
            <person name="Ning Z."/>
            <person name="He Z."/>
            <person name="Teodor R."/>
            <person name="Lu Y."/>
            <person name="Bowser T.A."/>
            <person name="Graham I.A."/>
            <person name="Ye K."/>
        </authorList>
    </citation>
    <scope>NUCLEOTIDE SEQUENCE [LARGE SCALE GENOMIC DNA]</scope>
    <source>
        <strain evidence="3">cv. HN1</strain>
        <tissue evidence="2">Leaves</tissue>
    </source>
</reference>
<evidence type="ECO:0000256" key="1">
    <source>
        <dbReference type="SAM" id="Phobius"/>
    </source>
</evidence>
<proteinExistence type="predicted"/>
<sequence>MEVVFFEEAVLKRTLVCCKAQSLVPFRKPITSEKDAFPVVMIGLVLSMLVQWFCIAVFASFLPKPSAMDLRFPWGVCLVKLSDKAVIMVTKIFGQFRMTIWNDHNTVNCGIICILGGVSQYVGDSNVRADDAANAILKEMT</sequence>
<keyword evidence="1" id="KW-0472">Membrane</keyword>
<gene>
    <name evidence="2" type="ORF">C5167_021687</name>
</gene>